<keyword evidence="2" id="KW-1185">Reference proteome</keyword>
<accession>A0AA40FL64</accession>
<organism evidence="1 2">
    <name type="scientific">Melipona bicolor</name>
    <dbReference type="NCBI Taxonomy" id="60889"/>
    <lineage>
        <taxon>Eukaryota</taxon>
        <taxon>Metazoa</taxon>
        <taxon>Ecdysozoa</taxon>
        <taxon>Arthropoda</taxon>
        <taxon>Hexapoda</taxon>
        <taxon>Insecta</taxon>
        <taxon>Pterygota</taxon>
        <taxon>Neoptera</taxon>
        <taxon>Endopterygota</taxon>
        <taxon>Hymenoptera</taxon>
        <taxon>Apocrita</taxon>
        <taxon>Aculeata</taxon>
        <taxon>Apoidea</taxon>
        <taxon>Anthophila</taxon>
        <taxon>Apidae</taxon>
        <taxon>Melipona</taxon>
    </lineage>
</organism>
<comment type="caution">
    <text evidence="1">The sequence shown here is derived from an EMBL/GenBank/DDBJ whole genome shotgun (WGS) entry which is preliminary data.</text>
</comment>
<reference evidence="1" key="1">
    <citation type="submission" date="2021-10" db="EMBL/GenBank/DDBJ databases">
        <title>Melipona bicolor Genome sequencing and assembly.</title>
        <authorList>
            <person name="Araujo N.S."/>
            <person name="Arias M.C."/>
        </authorList>
    </citation>
    <scope>NUCLEOTIDE SEQUENCE</scope>
    <source>
        <strain evidence="1">USP_2M_L1-L4_2017</strain>
        <tissue evidence="1">Whole body</tissue>
    </source>
</reference>
<name>A0AA40FL64_9HYME</name>
<evidence type="ECO:0000313" key="1">
    <source>
        <dbReference type="EMBL" id="KAK1121169.1"/>
    </source>
</evidence>
<dbReference type="AlphaFoldDB" id="A0AA40FL64"/>
<gene>
    <name evidence="1" type="ORF">K0M31_010476</name>
</gene>
<dbReference type="Proteomes" id="UP001177670">
    <property type="component" value="Unassembled WGS sequence"/>
</dbReference>
<dbReference type="EMBL" id="JAHYIQ010000027">
    <property type="protein sequence ID" value="KAK1121169.1"/>
    <property type="molecule type" value="Genomic_DNA"/>
</dbReference>
<protein>
    <submittedName>
        <fullName evidence="1">Uncharacterized protein</fullName>
    </submittedName>
</protein>
<proteinExistence type="predicted"/>
<sequence>MCCRSRDTKKVLKDQRLSRHGLRSSVIKNDPCVDIVKPAYFYSDKTNDAQKCLKTNVSSTNHANGPPVENYALLIRHE</sequence>
<evidence type="ECO:0000313" key="2">
    <source>
        <dbReference type="Proteomes" id="UP001177670"/>
    </source>
</evidence>